<evidence type="ECO:0000313" key="1">
    <source>
        <dbReference type="EMBL" id="GBF58283.1"/>
    </source>
</evidence>
<accession>A0A2P2EB69</accession>
<name>A0A2P2EB69_9PROT</name>
<evidence type="ECO:0000313" key="2">
    <source>
        <dbReference type="Proteomes" id="UP000245086"/>
    </source>
</evidence>
<dbReference type="Proteomes" id="UP000245086">
    <property type="component" value="Unassembled WGS sequence"/>
</dbReference>
<keyword evidence="2" id="KW-1185">Reference proteome</keyword>
<dbReference type="RefSeq" id="WP_108985132.1">
    <property type="nucleotide sequence ID" value="NZ_BFBR01000005.1"/>
</dbReference>
<dbReference type="EMBL" id="BFBR01000005">
    <property type="protein sequence ID" value="GBF58283.1"/>
    <property type="molecule type" value="Genomic_DNA"/>
</dbReference>
<comment type="caution">
    <text evidence="1">The sequence shown here is derived from an EMBL/GenBank/DDBJ whole genome shotgun (WGS) entry which is preliminary data.</text>
</comment>
<dbReference type="AlphaFoldDB" id="A0A2P2EB69"/>
<dbReference type="OrthoDB" id="9854038at2"/>
<reference evidence="1 2" key="1">
    <citation type="journal article" date="2018" name="Genome Announc.">
        <title>Draft Genome Sequence of "Candidatus Phycosocius bacilliformis," an Alphaproteobacterial Ectosymbiont of the Hydrocarbon-Producing Green Alga Botryococcus braunii.</title>
        <authorList>
            <person name="Tanabe Y."/>
            <person name="Yamaguchi H."/>
            <person name="Watanabe M.M."/>
        </authorList>
    </citation>
    <scope>NUCLEOTIDE SEQUENCE [LARGE SCALE GENOMIC DNA]</scope>
    <source>
        <strain evidence="1 2">BOTRYCO-2</strain>
    </source>
</reference>
<gene>
    <name evidence="1" type="ORF">PbB2_01956</name>
</gene>
<proteinExistence type="predicted"/>
<protein>
    <submittedName>
        <fullName evidence="1">Uncharacterized protein</fullName>
    </submittedName>
</protein>
<organism evidence="1 2">
    <name type="scientific">Candidatus Phycosocius bacilliformis</name>
    <dbReference type="NCBI Taxonomy" id="1445552"/>
    <lineage>
        <taxon>Bacteria</taxon>
        <taxon>Pseudomonadati</taxon>
        <taxon>Pseudomonadota</taxon>
        <taxon>Alphaproteobacteria</taxon>
        <taxon>Caulobacterales</taxon>
        <taxon>Caulobacterales incertae sedis</taxon>
        <taxon>Candidatus Phycosocius</taxon>
    </lineage>
</organism>
<sequence length="90" mass="10250">MRFLIALLLILGALFYSNPTEQRLRQVMREQDKLSLDAASLLPIKRTNYYLASKFEINYFVGKTTCWGAAYAVIICPDQKAKSKSDKDKG</sequence>